<dbReference type="PANTHER" id="PTHR43744">
    <property type="entry name" value="ABC TRANSPORTER PERMEASE PROTEIN MG189-RELATED-RELATED"/>
    <property type="match status" value="1"/>
</dbReference>
<evidence type="ECO:0000313" key="10">
    <source>
        <dbReference type="EMBL" id="RKN12439.1"/>
    </source>
</evidence>
<evidence type="ECO:0000259" key="9">
    <source>
        <dbReference type="PROSITE" id="PS50928"/>
    </source>
</evidence>
<dbReference type="GO" id="GO:0055085">
    <property type="term" value="P:transmembrane transport"/>
    <property type="evidence" value="ECO:0007669"/>
    <property type="project" value="InterPro"/>
</dbReference>
<dbReference type="EMBL" id="RBDY01000001">
    <property type="protein sequence ID" value="RKN27791.1"/>
    <property type="molecule type" value="Genomic_DNA"/>
</dbReference>
<evidence type="ECO:0000256" key="5">
    <source>
        <dbReference type="ARBA" id="ARBA00022989"/>
    </source>
</evidence>
<organism evidence="10 13">
    <name type="scientific">Streptomyces radicis</name>
    <dbReference type="NCBI Taxonomy" id="1750517"/>
    <lineage>
        <taxon>Bacteria</taxon>
        <taxon>Bacillati</taxon>
        <taxon>Actinomycetota</taxon>
        <taxon>Actinomycetes</taxon>
        <taxon>Kitasatosporales</taxon>
        <taxon>Streptomycetaceae</taxon>
        <taxon>Streptomyces</taxon>
    </lineage>
</organism>
<keyword evidence="3" id="KW-1003">Cell membrane</keyword>
<keyword evidence="5 7" id="KW-1133">Transmembrane helix</keyword>
<feature type="transmembrane region" description="Helical" evidence="7">
    <location>
        <begin position="118"/>
        <end position="139"/>
    </location>
</feature>
<dbReference type="RefSeq" id="WP_120695151.1">
    <property type="nucleotide sequence ID" value="NZ_RBDX01000001.1"/>
</dbReference>
<evidence type="ECO:0000256" key="6">
    <source>
        <dbReference type="ARBA" id="ARBA00023136"/>
    </source>
</evidence>
<feature type="transmembrane region" description="Helical" evidence="7">
    <location>
        <begin position="223"/>
        <end position="247"/>
    </location>
</feature>
<dbReference type="CDD" id="cd06261">
    <property type="entry name" value="TM_PBP2"/>
    <property type="match status" value="1"/>
</dbReference>
<dbReference type="Proteomes" id="UP000275024">
    <property type="component" value="Unassembled WGS sequence"/>
</dbReference>
<dbReference type="OrthoDB" id="2063054at2"/>
<dbReference type="EMBL" id="RBDX01000001">
    <property type="protein sequence ID" value="RKN12439.1"/>
    <property type="molecule type" value="Genomic_DNA"/>
</dbReference>
<sequence length="322" mass="35340">MTLSEKITTAPGAHATEPAGARRASRADRRRARRSREGMPVGAGRSRVAGGLVLLGLGLFTLYSIAPVWWLLVSATKDQRDLLHSNGMWFADFHLVDNLEQVFTYNDGIFFRWLLNSLLYAGGGALVCTLIALGAGYALSRFRFPGRGAALGAVIGSFLIPYAMLTLPLYLLFSRLGLVNTVWAVLIPSFISPFSVYLAKVYIDGAVPDELIEAARLDGAGELRIFVQIVLRMMTTGGATVFLLAFVQNWNQFFLPLTMLRGEEQWTLGLGLYAWNAKRDEAEIDLSALVLTGSLLSIVPLAVFMVAMQRYWRTGVTLGSLK</sequence>
<evidence type="ECO:0000256" key="2">
    <source>
        <dbReference type="ARBA" id="ARBA00022448"/>
    </source>
</evidence>
<dbReference type="PANTHER" id="PTHR43744:SF12">
    <property type="entry name" value="ABC TRANSPORTER PERMEASE PROTEIN MG189-RELATED"/>
    <property type="match status" value="1"/>
</dbReference>
<evidence type="ECO:0000256" key="4">
    <source>
        <dbReference type="ARBA" id="ARBA00022692"/>
    </source>
</evidence>
<evidence type="ECO:0000256" key="7">
    <source>
        <dbReference type="RuleBase" id="RU363032"/>
    </source>
</evidence>
<feature type="transmembrane region" description="Helical" evidence="7">
    <location>
        <begin position="48"/>
        <end position="72"/>
    </location>
</feature>
<feature type="transmembrane region" description="Helical" evidence="7">
    <location>
        <begin position="286"/>
        <end position="307"/>
    </location>
</feature>
<reference evidence="12 13" key="1">
    <citation type="submission" date="2018-09" db="EMBL/GenBank/DDBJ databases">
        <title>Streptomyces sp. nov. DS1-2, an endophytic actinomycete isolated from roots of Dendrobium scabrilingue.</title>
        <authorList>
            <person name="Kuncharoen N."/>
            <person name="Kudo T."/>
            <person name="Ohkuma M."/>
            <person name="Yuki M."/>
            <person name="Tanasupawat S."/>
        </authorList>
    </citation>
    <scope>NUCLEOTIDE SEQUENCE [LARGE SCALE GENOMIC DNA]</scope>
    <source>
        <strain evidence="10 13">AZ1-7</strain>
        <strain evidence="11 12">DS1-2</strain>
    </source>
</reference>
<dbReference type="InterPro" id="IPR035906">
    <property type="entry name" value="MetI-like_sf"/>
</dbReference>
<keyword evidence="2 7" id="KW-0813">Transport</keyword>
<comment type="similarity">
    <text evidence="7">Belongs to the binding-protein-dependent transport system permease family.</text>
</comment>
<dbReference type="AlphaFoldDB" id="A0A3A9WI32"/>
<gene>
    <name evidence="11" type="ORF">D7318_02660</name>
    <name evidence="10" type="ORF">D7319_00230</name>
</gene>
<dbReference type="Pfam" id="PF00528">
    <property type="entry name" value="BPD_transp_1"/>
    <property type="match status" value="1"/>
</dbReference>
<evidence type="ECO:0000256" key="1">
    <source>
        <dbReference type="ARBA" id="ARBA00004651"/>
    </source>
</evidence>
<feature type="region of interest" description="Disordered" evidence="8">
    <location>
        <begin position="1"/>
        <end position="43"/>
    </location>
</feature>
<name>A0A3A9WI32_9ACTN</name>
<feature type="transmembrane region" description="Helical" evidence="7">
    <location>
        <begin position="151"/>
        <end position="171"/>
    </location>
</feature>
<dbReference type="Gene3D" id="1.10.3720.10">
    <property type="entry name" value="MetI-like"/>
    <property type="match status" value="1"/>
</dbReference>
<dbReference type="GO" id="GO:0005886">
    <property type="term" value="C:plasma membrane"/>
    <property type="evidence" value="ECO:0007669"/>
    <property type="project" value="UniProtKB-SubCell"/>
</dbReference>
<dbReference type="Proteomes" id="UP000268652">
    <property type="component" value="Unassembled WGS sequence"/>
</dbReference>
<dbReference type="InterPro" id="IPR000515">
    <property type="entry name" value="MetI-like"/>
</dbReference>
<protein>
    <submittedName>
        <fullName evidence="10">Carbohydrate ABC transporter permease</fullName>
    </submittedName>
</protein>
<accession>A0A3A9WI32</accession>
<proteinExistence type="inferred from homology"/>
<feature type="transmembrane region" description="Helical" evidence="7">
    <location>
        <begin position="183"/>
        <end position="203"/>
    </location>
</feature>
<comment type="subcellular location">
    <subcellularLocation>
        <location evidence="1 7">Cell membrane</location>
        <topology evidence="1 7">Multi-pass membrane protein</topology>
    </subcellularLocation>
</comment>
<keyword evidence="6 7" id="KW-0472">Membrane</keyword>
<dbReference type="PROSITE" id="PS50928">
    <property type="entry name" value="ABC_TM1"/>
    <property type="match status" value="1"/>
</dbReference>
<evidence type="ECO:0000256" key="3">
    <source>
        <dbReference type="ARBA" id="ARBA00022475"/>
    </source>
</evidence>
<feature type="domain" description="ABC transmembrane type-1" evidence="9">
    <location>
        <begin position="114"/>
        <end position="307"/>
    </location>
</feature>
<evidence type="ECO:0000313" key="13">
    <source>
        <dbReference type="Proteomes" id="UP000275024"/>
    </source>
</evidence>
<evidence type="ECO:0000256" key="8">
    <source>
        <dbReference type="SAM" id="MobiDB-lite"/>
    </source>
</evidence>
<comment type="caution">
    <text evidence="10">The sequence shown here is derived from an EMBL/GenBank/DDBJ whole genome shotgun (WGS) entry which is preliminary data.</text>
</comment>
<evidence type="ECO:0000313" key="11">
    <source>
        <dbReference type="EMBL" id="RKN27791.1"/>
    </source>
</evidence>
<evidence type="ECO:0000313" key="12">
    <source>
        <dbReference type="Proteomes" id="UP000268652"/>
    </source>
</evidence>
<dbReference type="SUPFAM" id="SSF161098">
    <property type="entry name" value="MetI-like"/>
    <property type="match status" value="1"/>
</dbReference>
<keyword evidence="4 7" id="KW-0812">Transmembrane</keyword>
<keyword evidence="12" id="KW-1185">Reference proteome</keyword>